<dbReference type="OrthoDB" id="886712at2"/>
<name>A0A558BN26_9BACT</name>
<proteinExistence type="predicted"/>
<dbReference type="AlphaFoldDB" id="A0A558BN26"/>
<organism evidence="1 2">
    <name type="scientific">Hymenobacter setariae</name>
    <dbReference type="NCBI Taxonomy" id="2594794"/>
    <lineage>
        <taxon>Bacteria</taxon>
        <taxon>Pseudomonadati</taxon>
        <taxon>Bacteroidota</taxon>
        <taxon>Cytophagia</taxon>
        <taxon>Cytophagales</taxon>
        <taxon>Hymenobacteraceae</taxon>
        <taxon>Hymenobacter</taxon>
    </lineage>
</organism>
<protein>
    <submittedName>
        <fullName evidence="1">Uncharacterized protein</fullName>
    </submittedName>
</protein>
<accession>A0A558BN26</accession>
<sequence length="94" mass="10490">MSNSGSKPDADQEWEALLQQLRKQHRAQPRPFFYARVQARLTAQQPPRGWWLPDWARRPAYVALLGMLILAVSGDGAALRPAMATNQPASSSPH</sequence>
<evidence type="ECO:0000313" key="1">
    <source>
        <dbReference type="EMBL" id="TVT37914.1"/>
    </source>
</evidence>
<dbReference type="EMBL" id="VMRJ01000006">
    <property type="protein sequence ID" value="TVT37914.1"/>
    <property type="molecule type" value="Genomic_DNA"/>
</dbReference>
<gene>
    <name evidence="1" type="ORF">FNT36_22420</name>
</gene>
<keyword evidence="2" id="KW-1185">Reference proteome</keyword>
<comment type="caution">
    <text evidence="1">The sequence shown here is derived from an EMBL/GenBank/DDBJ whole genome shotgun (WGS) entry which is preliminary data.</text>
</comment>
<reference evidence="1 2" key="1">
    <citation type="submission" date="2019-07" db="EMBL/GenBank/DDBJ databases">
        <title>Hymenobacter sp. straun FUR1 Genome sequencing and assembly.</title>
        <authorList>
            <person name="Chhetri G."/>
        </authorList>
    </citation>
    <scope>NUCLEOTIDE SEQUENCE [LARGE SCALE GENOMIC DNA]</scope>
    <source>
        <strain evidence="1 2">Fur1</strain>
    </source>
</reference>
<dbReference type="Proteomes" id="UP000317624">
    <property type="component" value="Unassembled WGS sequence"/>
</dbReference>
<evidence type="ECO:0000313" key="2">
    <source>
        <dbReference type="Proteomes" id="UP000317624"/>
    </source>
</evidence>
<dbReference type="RefSeq" id="WP_144852417.1">
    <property type="nucleotide sequence ID" value="NZ_VMRJ01000006.1"/>
</dbReference>